<dbReference type="SUPFAM" id="SSF53300">
    <property type="entry name" value="vWA-like"/>
    <property type="match status" value="1"/>
</dbReference>
<dbReference type="InterPro" id="IPR050557">
    <property type="entry name" value="RTX_toxin/Mannuronan_C5-epim"/>
</dbReference>
<dbReference type="InterPro" id="IPR019960">
    <property type="entry name" value="T1SS_VCA0849"/>
</dbReference>
<dbReference type="PANTHER" id="PTHR38340">
    <property type="entry name" value="S-LAYER PROTEIN"/>
    <property type="match status" value="1"/>
</dbReference>
<feature type="domain" description="VWFA" evidence="7">
    <location>
        <begin position="1693"/>
        <end position="1869"/>
    </location>
</feature>
<dbReference type="CDD" id="cd00198">
    <property type="entry name" value="vWFA"/>
    <property type="match status" value="1"/>
</dbReference>
<keyword evidence="3" id="KW-0732">Signal</keyword>
<evidence type="ECO:0000256" key="5">
    <source>
        <dbReference type="ARBA" id="ARBA00022837"/>
    </source>
</evidence>
<dbReference type="Gene3D" id="2.60.40.2030">
    <property type="match status" value="10"/>
</dbReference>
<evidence type="ECO:0000256" key="2">
    <source>
        <dbReference type="ARBA" id="ARBA00022525"/>
    </source>
</evidence>
<dbReference type="InterPro" id="IPR001343">
    <property type="entry name" value="Hemolysn_Ca-bd"/>
</dbReference>
<dbReference type="NCBIfam" id="TIGR03661">
    <property type="entry name" value="T1SS_VCA0849"/>
    <property type="match status" value="1"/>
</dbReference>
<keyword evidence="4" id="KW-0677">Repeat</keyword>
<organism evidence="8 9">
    <name type="scientific">Aeromonas veronii</name>
    <dbReference type="NCBI Taxonomy" id="654"/>
    <lineage>
        <taxon>Bacteria</taxon>
        <taxon>Pseudomonadati</taxon>
        <taxon>Pseudomonadota</taxon>
        <taxon>Gammaproteobacteria</taxon>
        <taxon>Aeromonadales</taxon>
        <taxon>Aeromonadaceae</taxon>
        <taxon>Aeromonas</taxon>
    </lineage>
</organism>
<dbReference type="GO" id="GO:0005576">
    <property type="term" value="C:extracellular region"/>
    <property type="evidence" value="ECO:0007669"/>
    <property type="project" value="UniProtKB-SubCell"/>
</dbReference>
<dbReference type="GO" id="GO:0016020">
    <property type="term" value="C:membrane"/>
    <property type="evidence" value="ECO:0007669"/>
    <property type="project" value="InterPro"/>
</dbReference>
<keyword evidence="5" id="KW-0106">Calcium</keyword>
<dbReference type="InterPro" id="IPR011049">
    <property type="entry name" value="Serralysin-like_metalloprot_C"/>
</dbReference>
<comment type="subcellular location">
    <subcellularLocation>
        <location evidence="1">Secreted</location>
    </subcellularLocation>
</comment>
<evidence type="ECO:0000313" key="8">
    <source>
        <dbReference type="EMBL" id="BBR41012.1"/>
    </source>
</evidence>
<accession>A0A6S5CA43</accession>
<reference evidence="8 9" key="1">
    <citation type="submission" date="2019-12" db="EMBL/GenBank/DDBJ databases">
        <title>complete genome sequences of Aeromonas veronii str. WP3-W19-ESBL-03 isolated from wastewater treatment plant effluent.</title>
        <authorList>
            <person name="Sekizuka T."/>
            <person name="Itokawa K."/>
            <person name="Yatsu K."/>
            <person name="Inamine Y."/>
            <person name="Kuroda M."/>
        </authorList>
    </citation>
    <scope>NUCLEOTIDE SEQUENCE [LARGE SCALE GENOMIC DNA]</scope>
    <source>
        <strain evidence="8 9">WP3-W19-ESBL-03</strain>
    </source>
</reference>
<dbReference type="PROSITE" id="PS50234">
    <property type="entry name" value="VWFA"/>
    <property type="match status" value="1"/>
</dbReference>
<dbReference type="Pfam" id="PF16184">
    <property type="entry name" value="Cadherin_3"/>
    <property type="match status" value="1"/>
</dbReference>
<evidence type="ECO:0000256" key="6">
    <source>
        <dbReference type="SAM" id="MobiDB-lite"/>
    </source>
</evidence>
<dbReference type="GO" id="GO:0007154">
    <property type="term" value="P:cell communication"/>
    <property type="evidence" value="ECO:0007669"/>
    <property type="project" value="InterPro"/>
</dbReference>
<evidence type="ECO:0000313" key="9">
    <source>
        <dbReference type="Proteomes" id="UP000515442"/>
    </source>
</evidence>
<dbReference type="PRINTS" id="PR00313">
    <property type="entry name" value="CABNDNGRPT"/>
</dbReference>
<dbReference type="InterPro" id="IPR038081">
    <property type="entry name" value="CalX-like_sf"/>
</dbReference>
<dbReference type="SUPFAM" id="SSF141072">
    <property type="entry name" value="CalX-like"/>
    <property type="match status" value="11"/>
</dbReference>
<dbReference type="PROSITE" id="PS00330">
    <property type="entry name" value="HEMOLYSIN_CALCIUM"/>
    <property type="match status" value="3"/>
</dbReference>
<feature type="region of interest" description="Disordered" evidence="6">
    <location>
        <begin position="1647"/>
        <end position="1670"/>
    </location>
</feature>
<dbReference type="Gene3D" id="3.40.50.410">
    <property type="entry name" value="von Willebrand factor, type A domain"/>
    <property type="match status" value="1"/>
</dbReference>
<gene>
    <name evidence="8" type="ORF">WP3W19E03_35370</name>
</gene>
<proteinExistence type="predicted"/>
<dbReference type="Gene3D" id="2.150.10.10">
    <property type="entry name" value="Serralysin-like metalloprotease, C-terminal"/>
    <property type="match status" value="2"/>
</dbReference>
<dbReference type="SMART" id="SM00327">
    <property type="entry name" value="VWA"/>
    <property type="match status" value="1"/>
</dbReference>
<feature type="compositionally biased region" description="Polar residues" evidence="6">
    <location>
        <begin position="1651"/>
        <end position="1662"/>
    </location>
</feature>
<dbReference type="SMART" id="SM00237">
    <property type="entry name" value="Calx_beta"/>
    <property type="match status" value="10"/>
</dbReference>
<dbReference type="InterPro" id="IPR036465">
    <property type="entry name" value="vWFA_dom_sf"/>
</dbReference>
<evidence type="ECO:0000256" key="3">
    <source>
        <dbReference type="ARBA" id="ARBA00022729"/>
    </source>
</evidence>
<dbReference type="Pfam" id="PF13519">
    <property type="entry name" value="VWA_2"/>
    <property type="match status" value="1"/>
</dbReference>
<dbReference type="PANTHER" id="PTHR38340:SF1">
    <property type="entry name" value="S-LAYER PROTEIN"/>
    <property type="match status" value="1"/>
</dbReference>
<evidence type="ECO:0000259" key="7">
    <source>
        <dbReference type="PROSITE" id="PS50234"/>
    </source>
</evidence>
<name>A0A6S5CA43_AERVE</name>
<sequence length="2322" mass="238506">MPAGVSSFTVTVPTIDDTVDEADETLKLAVGGKDATGTIVDNDALPTIKEVAVNNEGAKAEEGQDLTFKVTLSAASEQATSHSFSLAGVTAAEGDFDRSNVTFSNGVTLSADGKSVIVPAGVSSFTVTVPTIDDTVDEADETLKLAVGGKDATGTIVDNDALPTIKEVAVNNEGAKAEEGQDLTFKVTLSAASEQATSHSFSLAGVTAAEGDFDRSNVTFSNGVTLSADGKSVIVPAGVSSFTVTVPTIDDTVDEADETLKLAVGGKDATGTIVDNDALPTIKEVAVNNEGAKAEEGQDLTFKVTLSAASEQATSHSFSLAGVTAAEGDFDRSNVTFSNGVTLSADGKSVIVPAGVSSFTVTVPTIDDTVDEADETLKLAVGGKDATGTIVDNDALPTIKEVAVNNEGAKAEEGQDLTFKVTLSAASEQATSHSFSLAGVTAAEGDFDRSNVTFSNGVTLSADGKSVIVPAGVSSFTVTVPTIDDTVDEADETLKLAVGGKDATGTIVDNDALPTIKEVAVNNEGAKAEEGQDLTFKVTLSAASEQATSHSFSLAGVTAAEGDFDRSNVTFSNGVTLSADGKSVIVPAGVSSFTVTVPTIDDTVDEADETLKLAVGGKDATGTIVDNDALPTIKEVAVNNEGAKAEEGQDLTFKVTLSAASEQATSHSFSLAGVTAAEGDFDRSNVTFSNGVTLSADGKSVIVPAGVSSFTVTVPTIDDTVDEADETLKLAVGGKDATGTIVDNDALPTIKEVAVNNEGAKAEEGQDLTFKVTLSAASEQATSHSFSLAGVTAAEGDFDRSNVTFSNGVTLSADGKSVIVPAGVSSFTVTVPTIDDTVDEADETLKLAVGGKDATGTIVDNDALPTIKEVAVNNEGAKAEEGQDLTFKVTLSAASEQATSHSFSLAGVTAAEGDFDRSNVTFSNGVTLSADGKSVIVPAGVSSFTVTVPTIDDTVDEADETLKLAVGGKDATGTIVDNDALPTIKEVAVNNEGAKAEEGQDLTFKVTLSAASEQATSHSFSLAGVTAAEGDFDRSNVTFSNGVTLSADGKSVIVPAGVSSFTVTVPTIDDTVDEADETLKLAVGGKDATGTIVDNDALPTIKEVAVNNEGAKAEEGQDLTFKVTLSAASEQATSHSFSLAGVTAAEGDFDRSNVTFSNGVTLSADGKSVIVPAGVSSFTVTVPTIDDTVDEADETLKLAVGGKDATGTIVDNDNAPITSGGYSQGEEDMPLTLKWSQFNASDEDTPADQLSIKITSLPADGVLQYKDANGNWQAVVENQVFTQAEIAAGKLQFKPDPHEASGSVGIGANSGADGNKLGDYASFGYQVSDGVNNSGNATFVVDIKPVVDGVTLKVELVSGGFVPGAAKVEQILSDLNGKTPSPSPTGGDDYLVTNGNWGLGGDGHDTIKYGSGTYFQAKGEAGDDTLIGGASVNDHLIGGDGNDILIGGKNASSVTLDGGAGNDTLIAQSLKASTTYFGGDGKDVAYVPGSMKDFQLVMGGSPNPFDYQLVYKGSNGANHDFYSVETLYLQDGKYEFKDGKLTKVADLATLKVDVDLKDTDGSERFTDLTITGLPTGAVVQGGIQQANGSWKVPASMLDQDGKLSLQVELPVGSQNIKVTVVAGSQEYDMDSQPIAGEVKYTEADTGFMVKPTTNPNGDNGTSDKPVEGGRGDDVLLGDIGGIKTSVDPGKNYNIALIVDTSGSMKFGLDGREDPPAGQDRMTLTINALKALANQLAGHDGVVNVTLIGFSSSVNSLLTLNKLTQSNVQDLIKQISSLKADGATNYEDAFIKAAAWFNSQPGSGSGKTFENLTYFLTDGNPTVYNGDTSGSGGTTNDIDMQKAIDAFANLSGQSEVKAIGIGNGVTQGNLAYFDNTKVVGSGSKYENAQLLNDFSGNTGPWSASSWSKTGDSSGSVDISGGRLTLTDKGDNGVSVFRSEKLTVAAGTGLRFDLSTGNDFGRGDTFSVQLQRWNGSAWVKVGAAVTSAGTVNSGALAAGDYRYVFTVNEDDSGDSATLLIDDLNKVMGGRPPVGQPDIITTADQLKAVLVGSSTTNTPAEVGADVLHGGAGNDILFGDAINTDHLPWGTAGNPTKPADWVNGKGLDGLTQFLTLKNGYAPSSLELYEYIKGNAKSFDVAGDTRGGNDKLHGGLGDDILFGQGGNDELYGEDGNDILYGGTGSDKLYGGLGNDILTGGDGADIFVWNQGDASVSNPAVDVITDFNKTANNAVDGDQKDVIDLSDLLDAHSSKSVASLKELLSIFEDSGKVRLEVRDDTPQQNLMQTIVLEGHSFASLTGNAYTDKSQASQVIDYMLQNHLLDIDK</sequence>
<evidence type="ECO:0000256" key="4">
    <source>
        <dbReference type="ARBA" id="ARBA00022737"/>
    </source>
</evidence>
<dbReference type="InterPro" id="IPR003644">
    <property type="entry name" value="Calx_beta"/>
</dbReference>
<dbReference type="EMBL" id="AP022038">
    <property type="protein sequence ID" value="BBR41012.1"/>
    <property type="molecule type" value="Genomic_DNA"/>
</dbReference>
<dbReference type="GO" id="GO:0005509">
    <property type="term" value="F:calcium ion binding"/>
    <property type="evidence" value="ECO:0007669"/>
    <property type="project" value="InterPro"/>
</dbReference>
<protein>
    <submittedName>
        <fullName evidence="8">Type I secretion C-terminal target domain-containing protein</fullName>
    </submittedName>
</protein>
<dbReference type="InterPro" id="IPR018511">
    <property type="entry name" value="Hemolysin-typ_Ca-bd_CS"/>
</dbReference>
<evidence type="ECO:0000256" key="1">
    <source>
        <dbReference type="ARBA" id="ARBA00004613"/>
    </source>
</evidence>
<dbReference type="Proteomes" id="UP000515442">
    <property type="component" value="Chromosome"/>
</dbReference>
<dbReference type="InterPro" id="IPR002035">
    <property type="entry name" value="VWF_A"/>
</dbReference>
<keyword evidence="2" id="KW-0964">Secreted</keyword>
<dbReference type="SUPFAM" id="SSF51120">
    <property type="entry name" value="beta-Roll"/>
    <property type="match status" value="2"/>
</dbReference>
<dbReference type="Pfam" id="PF00353">
    <property type="entry name" value="HemolysinCabind"/>
    <property type="match status" value="4"/>
</dbReference>